<dbReference type="STRING" id="1121420.SAMN02746098_01419"/>
<protein>
    <submittedName>
        <fullName evidence="1">Uncharacterized protein</fullName>
    </submittedName>
</protein>
<dbReference type="AlphaFoldDB" id="A0A1M5W206"/>
<evidence type="ECO:0000313" key="1">
    <source>
        <dbReference type="EMBL" id="SHH81609.1"/>
    </source>
</evidence>
<reference evidence="2" key="1">
    <citation type="submission" date="2016-11" db="EMBL/GenBank/DDBJ databases">
        <authorList>
            <person name="Varghese N."/>
            <person name="Submissions S."/>
        </authorList>
    </citation>
    <scope>NUCLEOTIDE SEQUENCE [LARGE SCALE GENOMIC DNA]</scope>
    <source>
        <strain evidence="2">DSM 15449</strain>
    </source>
</reference>
<evidence type="ECO:0000313" key="2">
    <source>
        <dbReference type="Proteomes" id="UP000183954"/>
    </source>
</evidence>
<dbReference type="RefSeq" id="WP_073028920.1">
    <property type="nucleotide sequence ID" value="NZ_FQXJ01000005.1"/>
</dbReference>
<keyword evidence="2" id="KW-1185">Reference proteome</keyword>
<proteinExistence type="predicted"/>
<accession>A0A1M5W206</accession>
<dbReference type="OrthoDB" id="2220876at2"/>
<gene>
    <name evidence="1" type="ORF">SAMN02746098_01419</name>
</gene>
<dbReference type="EMBL" id="FQXJ01000005">
    <property type="protein sequence ID" value="SHH81609.1"/>
    <property type="molecule type" value="Genomic_DNA"/>
</dbReference>
<name>A0A1M5W206_9FIRM</name>
<dbReference type="Proteomes" id="UP000183954">
    <property type="component" value="Unassembled WGS sequence"/>
</dbReference>
<organism evidence="1 2">
    <name type="scientific">Desulfosporosinus lacus DSM 15449</name>
    <dbReference type="NCBI Taxonomy" id="1121420"/>
    <lineage>
        <taxon>Bacteria</taxon>
        <taxon>Bacillati</taxon>
        <taxon>Bacillota</taxon>
        <taxon>Clostridia</taxon>
        <taxon>Eubacteriales</taxon>
        <taxon>Desulfitobacteriaceae</taxon>
        <taxon>Desulfosporosinus</taxon>
    </lineage>
</organism>
<sequence>MIQANEANKVLIKMLNESDFDFNKPNPKLAWKNFKEFINIKVDCADDALLFQCGVYNFTGEDLFHFEFVRQFVFQIDGEYDHMEQLRLTIYYKPSKELQDLKINSWSYDCNTIEEFFSKVENMSNFKTPIEKYVPFLCDVEQEEV</sequence>